<feature type="chain" id="PRO_5042214176" evidence="10">
    <location>
        <begin position="22"/>
        <end position="396"/>
    </location>
</feature>
<dbReference type="EMBL" id="JANJYI010000004">
    <property type="protein sequence ID" value="KAK2654411.1"/>
    <property type="molecule type" value="Genomic_DNA"/>
</dbReference>
<dbReference type="PANTHER" id="PTHR31375">
    <property type="match status" value="1"/>
</dbReference>
<dbReference type="Pfam" id="PF00295">
    <property type="entry name" value="Glyco_hydro_28"/>
    <property type="match status" value="1"/>
</dbReference>
<dbReference type="GO" id="GO:0004650">
    <property type="term" value="F:polygalacturonase activity"/>
    <property type="evidence" value="ECO:0007669"/>
    <property type="project" value="InterPro"/>
</dbReference>
<dbReference type="SUPFAM" id="SSF51126">
    <property type="entry name" value="Pectin lyase-like"/>
    <property type="match status" value="1"/>
</dbReference>
<dbReference type="GO" id="GO:0005975">
    <property type="term" value="P:carbohydrate metabolic process"/>
    <property type="evidence" value="ECO:0007669"/>
    <property type="project" value="InterPro"/>
</dbReference>
<evidence type="ECO:0000256" key="3">
    <source>
        <dbReference type="ARBA" id="ARBA00022512"/>
    </source>
</evidence>
<feature type="signal peptide" evidence="10">
    <location>
        <begin position="1"/>
        <end position="21"/>
    </location>
</feature>
<evidence type="ECO:0000256" key="5">
    <source>
        <dbReference type="ARBA" id="ARBA00022801"/>
    </source>
</evidence>
<keyword evidence="4" id="KW-0964">Secreted</keyword>
<feature type="active site" evidence="8">
    <location>
        <position position="239"/>
    </location>
</feature>
<dbReference type="SMART" id="SM00710">
    <property type="entry name" value="PbH1"/>
    <property type="match status" value="6"/>
</dbReference>
<dbReference type="InterPro" id="IPR011050">
    <property type="entry name" value="Pectin_lyase_fold/virulence"/>
</dbReference>
<dbReference type="Gene3D" id="2.160.20.10">
    <property type="entry name" value="Single-stranded right-handed beta-helix, Pectin lyase-like"/>
    <property type="match status" value="1"/>
</dbReference>
<dbReference type="PROSITE" id="PS00502">
    <property type="entry name" value="POLYGALACTURONASE"/>
    <property type="match status" value="1"/>
</dbReference>
<comment type="similarity">
    <text evidence="2 9">Belongs to the glycosyl hydrolase 28 family.</text>
</comment>
<dbReference type="Proteomes" id="UP001280121">
    <property type="component" value="Unassembled WGS sequence"/>
</dbReference>
<dbReference type="InterPro" id="IPR000743">
    <property type="entry name" value="Glyco_hydro_28"/>
</dbReference>
<dbReference type="InterPro" id="IPR012334">
    <property type="entry name" value="Pectin_lyas_fold"/>
</dbReference>
<dbReference type="InterPro" id="IPR006626">
    <property type="entry name" value="PbH1"/>
</dbReference>
<dbReference type="FunFam" id="2.160.20.10:FF:000004">
    <property type="entry name" value="Pectin lyase-like superfamily protein"/>
    <property type="match status" value="1"/>
</dbReference>
<sequence>MENLNTAALMLIMLIVSTAKATPAVVFDVCKYGAKTDGKSDITKALSSAFKEACASATPSKVLIPKGTFLLREVCLDGPCKAAVEVEVQGTVIALTDSNRVKTDGNWVSFKHMDRFTLSGGGTFDGQGPKAWGACGKKYCKQLPVNLRFSSITNGLVKDITSKDSKQFHVNVLSCKNFEFQRFTISAPPESINTDGIHISRSQNITITNSNIGTGDDCVSIGQGSQHITISNVKCGPGHGISIGSLGKLHYEEPVIGVTVRNCTFSNTDNGVRIKTWPASFEGSVRDVIYEDLVMNNVNNPVVIDQVYCPANECNAKLPSKVKISNVSFKNIRGTSATPVAVKLDCSSGIPCQGVEVADIDLTYTGKEASAALSECSHVHPKIYGKHSLPICGVSA</sequence>
<gene>
    <name evidence="11" type="ORF">Ddye_014267</name>
</gene>
<evidence type="ECO:0000256" key="7">
    <source>
        <dbReference type="ARBA" id="ARBA00023316"/>
    </source>
</evidence>
<proteinExistence type="inferred from homology"/>
<evidence type="ECO:0000256" key="9">
    <source>
        <dbReference type="RuleBase" id="RU361169"/>
    </source>
</evidence>
<keyword evidence="10" id="KW-0732">Signal</keyword>
<evidence type="ECO:0000256" key="6">
    <source>
        <dbReference type="ARBA" id="ARBA00023295"/>
    </source>
</evidence>
<reference evidence="11" key="1">
    <citation type="journal article" date="2023" name="Plant J.">
        <title>Genome sequences and population genomics provide insights into the demographic history, inbreeding, and mutation load of two 'living fossil' tree species of Dipteronia.</title>
        <authorList>
            <person name="Feng Y."/>
            <person name="Comes H.P."/>
            <person name="Chen J."/>
            <person name="Zhu S."/>
            <person name="Lu R."/>
            <person name="Zhang X."/>
            <person name="Li P."/>
            <person name="Qiu J."/>
            <person name="Olsen K.M."/>
            <person name="Qiu Y."/>
        </authorList>
    </citation>
    <scope>NUCLEOTIDE SEQUENCE</scope>
    <source>
        <strain evidence="11">KIB01</strain>
    </source>
</reference>
<evidence type="ECO:0000313" key="12">
    <source>
        <dbReference type="Proteomes" id="UP001280121"/>
    </source>
</evidence>
<evidence type="ECO:0000256" key="1">
    <source>
        <dbReference type="ARBA" id="ARBA00004191"/>
    </source>
</evidence>
<organism evidence="11 12">
    <name type="scientific">Dipteronia dyeriana</name>
    <dbReference type="NCBI Taxonomy" id="168575"/>
    <lineage>
        <taxon>Eukaryota</taxon>
        <taxon>Viridiplantae</taxon>
        <taxon>Streptophyta</taxon>
        <taxon>Embryophyta</taxon>
        <taxon>Tracheophyta</taxon>
        <taxon>Spermatophyta</taxon>
        <taxon>Magnoliopsida</taxon>
        <taxon>eudicotyledons</taxon>
        <taxon>Gunneridae</taxon>
        <taxon>Pentapetalae</taxon>
        <taxon>rosids</taxon>
        <taxon>malvids</taxon>
        <taxon>Sapindales</taxon>
        <taxon>Sapindaceae</taxon>
        <taxon>Hippocastanoideae</taxon>
        <taxon>Acereae</taxon>
        <taxon>Dipteronia</taxon>
    </lineage>
</organism>
<keyword evidence="12" id="KW-1185">Reference proteome</keyword>
<dbReference type="GO" id="GO:0071555">
    <property type="term" value="P:cell wall organization"/>
    <property type="evidence" value="ECO:0007669"/>
    <property type="project" value="UniProtKB-KW"/>
</dbReference>
<evidence type="ECO:0000256" key="4">
    <source>
        <dbReference type="ARBA" id="ARBA00022525"/>
    </source>
</evidence>
<accession>A0AAD9X829</accession>
<evidence type="ECO:0000256" key="2">
    <source>
        <dbReference type="ARBA" id="ARBA00008834"/>
    </source>
</evidence>
<comment type="caution">
    <text evidence="11">The sequence shown here is derived from an EMBL/GenBank/DDBJ whole genome shotgun (WGS) entry which is preliminary data.</text>
</comment>
<keyword evidence="6 9" id="KW-0326">Glycosidase</keyword>
<dbReference type="AlphaFoldDB" id="A0AAD9X829"/>
<evidence type="ECO:0000256" key="8">
    <source>
        <dbReference type="PROSITE-ProRule" id="PRU10052"/>
    </source>
</evidence>
<comment type="subcellular location">
    <subcellularLocation>
        <location evidence="1">Secreted</location>
        <location evidence="1">Cell wall</location>
    </subcellularLocation>
</comment>
<evidence type="ECO:0000256" key="10">
    <source>
        <dbReference type="SAM" id="SignalP"/>
    </source>
</evidence>
<name>A0AAD9X829_9ROSI</name>
<evidence type="ECO:0000313" key="11">
    <source>
        <dbReference type="EMBL" id="KAK2654411.1"/>
    </source>
</evidence>
<protein>
    <submittedName>
        <fullName evidence="11">Uncharacterized protein</fullName>
    </submittedName>
</protein>
<keyword evidence="5 9" id="KW-0378">Hydrolase</keyword>
<keyword evidence="7" id="KW-0961">Cell wall biogenesis/degradation</keyword>
<keyword evidence="3" id="KW-0134">Cell wall</keyword>